<reference evidence="2 3" key="1">
    <citation type="submission" date="2024-06" db="EMBL/GenBank/DDBJ databases">
        <authorList>
            <person name="Chen R.Y."/>
        </authorList>
    </citation>
    <scope>NUCLEOTIDE SEQUENCE [LARGE SCALE GENOMIC DNA]</scope>
    <source>
        <strain evidence="2 3">D2</strain>
    </source>
</reference>
<dbReference type="Proteomes" id="UP001467690">
    <property type="component" value="Unassembled WGS sequence"/>
</dbReference>
<evidence type="ECO:0000313" key="3">
    <source>
        <dbReference type="Proteomes" id="UP001467690"/>
    </source>
</evidence>
<protein>
    <recommendedName>
        <fullName evidence="4">Lipoprotein</fullName>
    </recommendedName>
</protein>
<evidence type="ECO:0000256" key="1">
    <source>
        <dbReference type="SAM" id="SignalP"/>
    </source>
</evidence>
<gene>
    <name evidence="2" type="ORF">ABS311_16055</name>
</gene>
<organism evidence="2 3">
    <name type="scientific">Catenovulum sediminis</name>
    <dbReference type="NCBI Taxonomy" id="1740262"/>
    <lineage>
        <taxon>Bacteria</taxon>
        <taxon>Pseudomonadati</taxon>
        <taxon>Pseudomonadota</taxon>
        <taxon>Gammaproteobacteria</taxon>
        <taxon>Alteromonadales</taxon>
        <taxon>Alteromonadaceae</taxon>
        <taxon>Catenovulum</taxon>
    </lineage>
</organism>
<accession>A0ABV1RKX2</accession>
<comment type="caution">
    <text evidence="2">The sequence shown here is derived from an EMBL/GenBank/DDBJ whole genome shotgun (WGS) entry which is preliminary data.</text>
</comment>
<sequence length="185" mass="20797">MRKLLILGCLIILSACATIEEETRIGSDLTAVQFNSIASSYLNRPTFVTLKKMSSGETVLGIEMDRYGSTKSTIHFLSNNVEIYINFINKYLEWANIARNRGDAITKDIGMVETWSNGSTANIKFEMHSGNSKDHYLVLTFCAVGACLDEYSMFFDNKNAIKLIKLLQQFKNGGLKPVDINEIYK</sequence>
<keyword evidence="1" id="KW-0732">Signal</keyword>
<keyword evidence="3" id="KW-1185">Reference proteome</keyword>
<dbReference type="RefSeq" id="WP_350402588.1">
    <property type="nucleotide sequence ID" value="NZ_JBELOE010000265.1"/>
</dbReference>
<proteinExistence type="predicted"/>
<feature type="signal peptide" evidence="1">
    <location>
        <begin position="1"/>
        <end position="19"/>
    </location>
</feature>
<evidence type="ECO:0000313" key="2">
    <source>
        <dbReference type="EMBL" id="MER2493391.1"/>
    </source>
</evidence>
<feature type="chain" id="PRO_5045492982" description="Lipoprotein" evidence="1">
    <location>
        <begin position="20"/>
        <end position="185"/>
    </location>
</feature>
<name>A0ABV1RKX2_9ALTE</name>
<evidence type="ECO:0008006" key="4">
    <source>
        <dbReference type="Google" id="ProtNLM"/>
    </source>
</evidence>
<dbReference type="EMBL" id="JBELOE010000265">
    <property type="protein sequence ID" value="MER2493391.1"/>
    <property type="molecule type" value="Genomic_DNA"/>
</dbReference>
<dbReference type="PROSITE" id="PS51257">
    <property type="entry name" value="PROKAR_LIPOPROTEIN"/>
    <property type="match status" value="1"/>
</dbReference>